<dbReference type="AlphaFoldDB" id="A0AA38CWA3"/>
<feature type="non-terminal residue" evidence="1">
    <location>
        <position position="114"/>
    </location>
</feature>
<reference evidence="1 2" key="1">
    <citation type="journal article" date="2021" name="Nat. Plants">
        <title>The Taxus genome provides insights into paclitaxel biosynthesis.</title>
        <authorList>
            <person name="Xiong X."/>
            <person name="Gou J."/>
            <person name="Liao Q."/>
            <person name="Li Y."/>
            <person name="Zhou Q."/>
            <person name="Bi G."/>
            <person name="Li C."/>
            <person name="Du R."/>
            <person name="Wang X."/>
            <person name="Sun T."/>
            <person name="Guo L."/>
            <person name="Liang H."/>
            <person name="Lu P."/>
            <person name="Wu Y."/>
            <person name="Zhang Z."/>
            <person name="Ro D.K."/>
            <person name="Shang Y."/>
            <person name="Huang S."/>
            <person name="Yan J."/>
        </authorList>
    </citation>
    <scope>NUCLEOTIDE SEQUENCE [LARGE SCALE GENOMIC DNA]</scope>
    <source>
        <strain evidence="1">Ta-2019</strain>
    </source>
</reference>
<keyword evidence="2" id="KW-1185">Reference proteome</keyword>
<dbReference type="EMBL" id="JAHRHJ020000008">
    <property type="protein sequence ID" value="KAH9304503.1"/>
    <property type="molecule type" value="Genomic_DNA"/>
</dbReference>
<comment type="caution">
    <text evidence="1">The sequence shown here is derived from an EMBL/GenBank/DDBJ whole genome shotgun (WGS) entry which is preliminary data.</text>
</comment>
<evidence type="ECO:0000313" key="2">
    <source>
        <dbReference type="Proteomes" id="UP000824469"/>
    </source>
</evidence>
<proteinExistence type="predicted"/>
<organism evidence="1 2">
    <name type="scientific">Taxus chinensis</name>
    <name type="common">Chinese yew</name>
    <name type="synonym">Taxus wallichiana var. chinensis</name>
    <dbReference type="NCBI Taxonomy" id="29808"/>
    <lineage>
        <taxon>Eukaryota</taxon>
        <taxon>Viridiplantae</taxon>
        <taxon>Streptophyta</taxon>
        <taxon>Embryophyta</taxon>
        <taxon>Tracheophyta</taxon>
        <taxon>Spermatophyta</taxon>
        <taxon>Pinopsida</taxon>
        <taxon>Pinidae</taxon>
        <taxon>Conifers II</taxon>
        <taxon>Cupressales</taxon>
        <taxon>Taxaceae</taxon>
        <taxon>Taxus</taxon>
    </lineage>
</organism>
<accession>A0AA38CWA3</accession>
<gene>
    <name evidence="1" type="ORF">KI387_008907</name>
</gene>
<sequence length="114" mass="12688">MCHDVADFLMHGTIPPLNHLMYWREGNDVEADGSRALGGLFKALQCPLFCTLSKPLNSMGGQLKRIKPSFCNTVKDDEDIWNILLENSITTFLERMGGYSALVSYAAMASWSRG</sequence>
<dbReference type="Proteomes" id="UP000824469">
    <property type="component" value="Unassembled WGS sequence"/>
</dbReference>
<evidence type="ECO:0000313" key="1">
    <source>
        <dbReference type="EMBL" id="KAH9304503.1"/>
    </source>
</evidence>
<name>A0AA38CWA3_TAXCH</name>
<protein>
    <submittedName>
        <fullName evidence="1">Uncharacterized protein</fullName>
    </submittedName>
</protein>